<comment type="caution">
    <text evidence="1">The sequence shown here is derived from an EMBL/GenBank/DDBJ whole genome shotgun (WGS) entry which is preliminary data.</text>
</comment>
<evidence type="ECO:0000313" key="1">
    <source>
        <dbReference type="EMBL" id="PSR23243.1"/>
    </source>
</evidence>
<dbReference type="AlphaFoldDB" id="A0A2T2WLZ0"/>
<dbReference type="Proteomes" id="UP000241848">
    <property type="component" value="Unassembled WGS sequence"/>
</dbReference>
<proteinExistence type="predicted"/>
<name>A0A2T2WLZ0_9FIRM</name>
<reference evidence="1 2" key="1">
    <citation type="journal article" date="2014" name="BMC Genomics">
        <title>Comparison of environmental and isolate Sulfobacillus genomes reveals diverse carbon, sulfur, nitrogen, and hydrogen metabolisms.</title>
        <authorList>
            <person name="Justice N.B."/>
            <person name="Norman A."/>
            <person name="Brown C.T."/>
            <person name="Singh A."/>
            <person name="Thomas B.C."/>
            <person name="Banfield J.F."/>
        </authorList>
    </citation>
    <scope>NUCLEOTIDE SEQUENCE [LARGE SCALE GENOMIC DNA]</scope>
    <source>
        <strain evidence="1">AMDSBA3</strain>
    </source>
</reference>
<dbReference type="EMBL" id="PXYV01000007">
    <property type="protein sequence ID" value="PSR23243.1"/>
    <property type="molecule type" value="Genomic_DNA"/>
</dbReference>
<gene>
    <name evidence="1" type="ORF">C7B45_03885</name>
</gene>
<protein>
    <submittedName>
        <fullName evidence="1">Uncharacterized protein</fullName>
    </submittedName>
</protein>
<sequence length="81" mass="8943">MPEHVESLGATVVMGLAFISLELGQNISETLVGGILDIIVPDAMEAVSLRLQLRTVSRSNDRHHWVRAIMPPPTDLQSQRK</sequence>
<accession>A0A2T2WLZ0</accession>
<organism evidence="1 2">
    <name type="scientific">Sulfobacillus acidophilus</name>
    <dbReference type="NCBI Taxonomy" id="53633"/>
    <lineage>
        <taxon>Bacteria</taxon>
        <taxon>Bacillati</taxon>
        <taxon>Bacillota</taxon>
        <taxon>Clostridia</taxon>
        <taxon>Eubacteriales</taxon>
        <taxon>Clostridiales Family XVII. Incertae Sedis</taxon>
        <taxon>Sulfobacillus</taxon>
    </lineage>
</organism>
<evidence type="ECO:0000313" key="2">
    <source>
        <dbReference type="Proteomes" id="UP000241848"/>
    </source>
</evidence>